<reference evidence="10 11" key="1">
    <citation type="journal article" date="2018" name="Nat. Ecol. Evol.">
        <title>Shark genomes provide insights into elasmobranch evolution and the origin of vertebrates.</title>
        <authorList>
            <person name="Hara Y"/>
            <person name="Yamaguchi K"/>
            <person name="Onimaru K"/>
            <person name="Kadota M"/>
            <person name="Koyanagi M"/>
            <person name="Keeley SD"/>
            <person name="Tatsumi K"/>
            <person name="Tanaka K"/>
            <person name="Motone F"/>
            <person name="Kageyama Y"/>
            <person name="Nozu R"/>
            <person name="Adachi N"/>
            <person name="Nishimura O"/>
            <person name="Nakagawa R"/>
            <person name="Tanegashima C"/>
            <person name="Kiyatake I"/>
            <person name="Matsumoto R"/>
            <person name="Murakumo K"/>
            <person name="Nishida K"/>
            <person name="Terakita A"/>
            <person name="Kuratani S"/>
            <person name="Sato K"/>
            <person name="Hyodo S Kuraku.S."/>
        </authorList>
    </citation>
    <scope>NUCLEOTIDE SEQUENCE [LARGE SCALE GENOMIC DNA]</scope>
</reference>
<comment type="function">
    <text evidence="7">Reversible hydration of carbon dioxide.</text>
</comment>
<dbReference type="STRING" id="137246.A0A401RR85"/>
<dbReference type="Proteomes" id="UP000287033">
    <property type="component" value="Unassembled WGS sequence"/>
</dbReference>
<comment type="caution">
    <text evidence="10">The sequence shown here is derived from an EMBL/GenBank/DDBJ whole genome shotgun (WGS) entry which is preliminary data.</text>
</comment>
<dbReference type="SUPFAM" id="SSF51069">
    <property type="entry name" value="Carbonic anhydrase"/>
    <property type="match status" value="1"/>
</dbReference>
<dbReference type="GO" id="GO:0005886">
    <property type="term" value="C:plasma membrane"/>
    <property type="evidence" value="ECO:0007669"/>
    <property type="project" value="TreeGrafter"/>
</dbReference>
<keyword evidence="7" id="KW-0732">Signal</keyword>
<dbReference type="EC" id="4.2.1.1" evidence="2 7"/>
<comment type="catalytic activity">
    <reaction evidence="7">
        <text>hydrogencarbonate + H(+) = CO2 + H2O</text>
        <dbReference type="Rhea" id="RHEA:10748"/>
        <dbReference type="ChEBI" id="CHEBI:15377"/>
        <dbReference type="ChEBI" id="CHEBI:15378"/>
        <dbReference type="ChEBI" id="CHEBI:16526"/>
        <dbReference type="ChEBI" id="CHEBI:17544"/>
        <dbReference type="EC" id="4.2.1.1"/>
    </reaction>
</comment>
<dbReference type="SMART" id="SM01057">
    <property type="entry name" value="Carb_anhydrase"/>
    <property type="match status" value="1"/>
</dbReference>
<dbReference type="PANTHER" id="PTHR18952">
    <property type="entry name" value="CARBONIC ANHYDRASE"/>
    <property type="match status" value="1"/>
</dbReference>
<proteinExistence type="inferred from homology"/>
<dbReference type="InterPro" id="IPR023561">
    <property type="entry name" value="Carbonic_anhydrase_a-class"/>
</dbReference>
<evidence type="ECO:0000256" key="1">
    <source>
        <dbReference type="ARBA" id="ARBA00010718"/>
    </source>
</evidence>
<dbReference type="InterPro" id="IPR001148">
    <property type="entry name" value="CA_dom"/>
</dbReference>
<evidence type="ECO:0000256" key="7">
    <source>
        <dbReference type="RuleBase" id="RU367011"/>
    </source>
</evidence>
<dbReference type="InterPro" id="IPR018338">
    <property type="entry name" value="Carbonic_anhydrase_a-class_CS"/>
</dbReference>
<evidence type="ECO:0000256" key="4">
    <source>
        <dbReference type="ARBA" id="ARBA00022833"/>
    </source>
</evidence>
<dbReference type="PROSITE" id="PS51144">
    <property type="entry name" value="ALPHA_CA_2"/>
    <property type="match status" value="1"/>
</dbReference>
<dbReference type="Pfam" id="PF00194">
    <property type="entry name" value="Carb_anhydrase"/>
    <property type="match status" value="1"/>
</dbReference>
<keyword evidence="5" id="KW-0325">Glycoprotein</keyword>
<evidence type="ECO:0000313" key="11">
    <source>
        <dbReference type="Proteomes" id="UP000287033"/>
    </source>
</evidence>
<evidence type="ECO:0000256" key="2">
    <source>
        <dbReference type="ARBA" id="ARBA00012925"/>
    </source>
</evidence>
<keyword evidence="6 7" id="KW-0456">Lyase</keyword>
<evidence type="ECO:0000256" key="8">
    <source>
        <dbReference type="SAM" id="Phobius"/>
    </source>
</evidence>
<feature type="transmembrane region" description="Helical" evidence="8">
    <location>
        <begin position="302"/>
        <end position="329"/>
    </location>
</feature>
<evidence type="ECO:0000313" key="10">
    <source>
        <dbReference type="EMBL" id="GCC20708.1"/>
    </source>
</evidence>
<comment type="cofactor">
    <cofactor evidence="7">
        <name>Zn(2+)</name>
        <dbReference type="ChEBI" id="CHEBI:29105"/>
    </cofactor>
</comment>
<keyword evidence="8" id="KW-0812">Transmembrane</keyword>
<comment type="similarity">
    <text evidence="1 7">Belongs to the alpha-carbonic anhydrase family.</text>
</comment>
<dbReference type="FunFam" id="3.10.200.10:FF:000003">
    <property type="entry name" value="Carbonic anhydrase 12"/>
    <property type="match status" value="1"/>
</dbReference>
<dbReference type="PANTHER" id="PTHR18952:SF19">
    <property type="entry name" value="CARBONIC ANHYDRASE 12"/>
    <property type="match status" value="1"/>
</dbReference>
<gene>
    <name evidence="10" type="ORF">chiPu_0019275</name>
</gene>
<dbReference type="GO" id="GO:0008270">
    <property type="term" value="F:zinc ion binding"/>
    <property type="evidence" value="ECO:0007669"/>
    <property type="project" value="UniProtKB-UniRule"/>
</dbReference>
<dbReference type="Gene3D" id="3.10.200.10">
    <property type="entry name" value="Alpha carbonic anhydrase"/>
    <property type="match status" value="1"/>
</dbReference>
<dbReference type="GO" id="GO:0004089">
    <property type="term" value="F:carbonate dehydratase activity"/>
    <property type="evidence" value="ECO:0007669"/>
    <property type="project" value="UniProtKB-UniRule"/>
</dbReference>
<keyword evidence="8" id="KW-1133">Transmembrane helix</keyword>
<dbReference type="EMBL" id="BEZZ01001906">
    <property type="protein sequence ID" value="GCC20708.1"/>
    <property type="molecule type" value="Genomic_DNA"/>
</dbReference>
<dbReference type="OMA" id="LHPDMHI"/>
<feature type="chain" id="PRO_5025097171" description="Carbonic anhydrase" evidence="7">
    <location>
        <begin position="29"/>
        <end position="357"/>
    </location>
</feature>
<keyword evidence="3 7" id="KW-0479">Metal-binding</keyword>
<evidence type="ECO:0000256" key="6">
    <source>
        <dbReference type="ARBA" id="ARBA00023239"/>
    </source>
</evidence>
<keyword evidence="11" id="KW-1185">Reference proteome</keyword>
<evidence type="ECO:0000256" key="5">
    <source>
        <dbReference type="ARBA" id="ARBA00023180"/>
    </source>
</evidence>
<evidence type="ECO:0000259" key="9">
    <source>
        <dbReference type="PROSITE" id="PS51144"/>
    </source>
</evidence>
<feature type="signal peptide" evidence="7">
    <location>
        <begin position="1"/>
        <end position="28"/>
    </location>
</feature>
<dbReference type="AlphaFoldDB" id="A0A401RR85"/>
<dbReference type="InterPro" id="IPR036398">
    <property type="entry name" value="CA_dom_sf"/>
</dbReference>
<organism evidence="10 11">
    <name type="scientific">Chiloscyllium punctatum</name>
    <name type="common">Brownbanded bambooshark</name>
    <name type="synonym">Hemiscyllium punctatum</name>
    <dbReference type="NCBI Taxonomy" id="137246"/>
    <lineage>
        <taxon>Eukaryota</taxon>
        <taxon>Metazoa</taxon>
        <taxon>Chordata</taxon>
        <taxon>Craniata</taxon>
        <taxon>Vertebrata</taxon>
        <taxon>Chondrichthyes</taxon>
        <taxon>Elasmobranchii</taxon>
        <taxon>Galeomorphii</taxon>
        <taxon>Galeoidea</taxon>
        <taxon>Orectolobiformes</taxon>
        <taxon>Hemiscylliidae</taxon>
        <taxon>Chiloscyllium</taxon>
    </lineage>
</organism>
<accession>A0A401RR85</accession>
<keyword evidence="8" id="KW-0472">Membrane</keyword>
<sequence length="357" mass="40706">MSLGSRSCFWRSAILILRLLDLRSRVLASGASEWTYTGDHGEDHWESTYPECGNHQQSPIDFHTGIFEYDPTLEPIQLLGYNLSAAENFSLINDGHAVKMGLPPTMQMICASHRYTAVQLHLHWGSETETLGSEHTISGRHYPSELHIVHYNSEKYGDISTAQDKADGLAVLGILIEIGSFNAAYEQIFSHLTEIQFKGKEIKMPGFNINDLLPRELDEYFRYNGSLTTPPCYPSVLWTVFRKPVQISREQLSELQKDLYFSRMDETNQTEMVNNYRHVQKLWEREVFISFHEDTRNAEHKLAFGVILTIALGCLLCVMVASALTVFFLRKRADKTTENNGVTYKLATNKEDELSQA</sequence>
<feature type="domain" description="Alpha-carbonic anhydrase" evidence="9">
    <location>
        <begin position="32"/>
        <end position="291"/>
    </location>
</feature>
<dbReference type="OrthoDB" id="429145at2759"/>
<protein>
    <recommendedName>
        <fullName evidence="2 7">Carbonic anhydrase</fullName>
        <ecNumber evidence="2 7">4.2.1.1</ecNumber>
    </recommendedName>
</protein>
<name>A0A401RR85_CHIPU</name>
<evidence type="ECO:0000256" key="3">
    <source>
        <dbReference type="ARBA" id="ARBA00022723"/>
    </source>
</evidence>
<keyword evidence="4 7" id="KW-0862">Zinc</keyword>
<dbReference type="PROSITE" id="PS00162">
    <property type="entry name" value="ALPHA_CA_1"/>
    <property type="match status" value="1"/>
</dbReference>